<feature type="compositionally biased region" description="Polar residues" evidence="1">
    <location>
        <begin position="1355"/>
        <end position="1391"/>
    </location>
</feature>
<evidence type="ECO:0000313" key="3">
    <source>
        <dbReference type="RefSeq" id="XP_040494607.1"/>
    </source>
</evidence>
<dbReference type="PANTHER" id="PTHR45845">
    <property type="entry name" value="RHO GUANINE NUCLEOTIDE EXCHANGE FACTOR-RELATED"/>
    <property type="match status" value="1"/>
</dbReference>
<name>A0A8M1GIL8_URSMA</name>
<keyword evidence="2" id="KW-1185">Reference proteome</keyword>
<feature type="region of interest" description="Disordered" evidence="1">
    <location>
        <begin position="468"/>
        <end position="579"/>
    </location>
</feature>
<feature type="compositionally biased region" description="Polar residues" evidence="1">
    <location>
        <begin position="541"/>
        <end position="550"/>
    </location>
</feature>
<dbReference type="Proteomes" id="UP000261680">
    <property type="component" value="Unplaced"/>
</dbReference>
<reference evidence="3" key="1">
    <citation type="submission" date="2025-08" db="UniProtKB">
        <authorList>
            <consortium name="RefSeq"/>
        </authorList>
    </citation>
    <scope>IDENTIFICATION</scope>
    <source>
        <tissue evidence="3">Whole blood</tissue>
    </source>
</reference>
<gene>
    <name evidence="3" type="primary">KIAA1755</name>
</gene>
<dbReference type="KEGG" id="umr:103669897"/>
<dbReference type="OrthoDB" id="6152532at2759"/>
<feature type="region of interest" description="Disordered" evidence="1">
    <location>
        <begin position="727"/>
        <end position="751"/>
    </location>
</feature>
<accession>A0A8M1GIL8</accession>
<feature type="region of interest" description="Disordered" evidence="1">
    <location>
        <begin position="1286"/>
        <end position="1306"/>
    </location>
</feature>
<evidence type="ECO:0000313" key="2">
    <source>
        <dbReference type="Proteomes" id="UP000261680"/>
    </source>
</evidence>
<dbReference type="PANTHER" id="PTHR45845:SF2">
    <property type="entry name" value="RIKEN CDNA D630003M21 GENE"/>
    <property type="match status" value="1"/>
</dbReference>
<feature type="region of interest" description="Disordered" evidence="1">
    <location>
        <begin position="598"/>
        <end position="643"/>
    </location>
</feature>
<evidence type="ECO:0000256" key="1">
    <source>
        <dbReference type="SAM" id="MobiDB-lite"/>
    </source>
</evidence>
<sequence length="1391" mass="151065">MREAEGLWVEANAKITGDLNAFLKAVQILLHLRKITMGPWSSMVRGLQVCQMVGFGDADLPVPSGPDLNAPSFLQEGDDIEQKLQEDPPSLDAAIQHALAGLYPPFEATAPTILGQVFRLLDSDFQGDGLRFLLDFLIPAKRLCEQVREAACAPYSHCLFLHEGWPLCLRGEVVVHLAPLSPLSLRQGDFYLQVEPQEEQSVCITIKCLSLDLRTVDTKPVPVSSYPILFTPTWLEAINSDFEGSPLHDCLVASEDGIASVPWTKITSPEFVDDRPQAVNEASLPWGSLQLEALDLSRPPEPHQPRSPGSQVLLARSLAKGKGRTYGNKYPGLIKVEPARSAGVAFGMDHVASQDLEGDYVALLESRGRSPIREVEISSGCPLGTLEELSRTKEVPFSQTPPLSGTSGGPSLKKRACEKPASSEEEPCILGLRRMVNHKVDSPTHDSEHQPQEPYLTVLEKPLPCASGLVAGGSEKPASSKMQGLLGNPENTVQPRPEPKQASSLHLCPASPPEAPAPETKMEERPKLGHGKPPKPGTGPSQNTSSSRSPTPGLRFSFLKGQRQALGPPEKASFQHDGPWKVLCSLYSPKPRRAKCLGKAGTTQTKTFGPDADSGPLTGEKAGFPEGPPERSPTLDEEAPGPEPRMGALSVEIFKSGKCGLGTNPIGITLELGRDADFQSPSWASQSALHRGEPRRRGGSLCPEDGLRDGSLRKWLLSWGLKADSEFSVHGGGEKGHPRQRGLEATEKVPTERAPPKFSLLTCVLSPPGGRDRAGRPLLLVSATEGAWEAPWCTAAEVTKLLSYLCTVPRPEDKTKGLAVVIDARKEPPHPGLLSALQATQALAPASIRAVLYLGDKEDALQLETLPDIQVEVVTSLKALSQHVDPSQLPPALEGPLPYCHSEWVQFFQVPAITASTPHPDSFSSSLHSPASGIQRPWQVQQTFIMREASRCLSKSKELMEAVLRDPGLLGLQWEGGATLARLRQEAGRLDFNPDVRSHLAEAVALYGLVDEQLHVLVTVSNHLLGRLELRIRLGRLEAAIHQVSNWMEQEGSRCLQVLTPKDRSLETVEKVHAEFEDFFLQAAAQYCHGLELSKQAAQLAAAAGGASEAGATEFPGLAAFASTQRAFQAKLTHFYMAAERQRTDLDTLFHLQHFCRKMSWFHMDCQDLMRQLRLGKAQRASPGVQRRLHRHLQRLALEFPAEKLAAMGLQVASLSQEGLGQDLWEEARVKHAEIQTLLKKALAHCPCPAGPTAHAAPLELRRADAKGQGLNGDVTSRGRRGLLLQDSLGLDGSPNPGWPRAPREGQNRNLQAGLLAEEAGQAVEADEGQGPHEPFPLPDPERFRDPLFSWQRFPRQSQTPRAPGGSFSSEGTDSQTSLEDSPQTSPPASL</sequence>
<dbReference type="InterPro" id="IPR052231">
    <property type="entry name" value="Rho_GEF_signaling-related"/>
</dbReference>
<protein>
    <submittedName>
        <fullName evidence="3">Uncharacterized protein KIAA1755 homolog</fullName>
    </submittedName>
</protein>
<dbReference type="RefSeq" id="XP_040494607.1">
    <property type="nucleotide sequence ID" value="XM_040638673.1"/>
</dbReference>
<proteinExistence type="predicted"/>
<dbReference type="CTD" id="85449"/>
<feature type="region of interest" description="Disordered" evidence="1">
    <location>
        <begin position="1322"/>
        <end position="1391"/>
    </location>
</feature>
<feature type="region of interest" description="Disordered" evidence="1">
    <location>
        <begin position="683"/>
        <end position="704"/>
    </location>
</feature>
<feature type="region of interest" description="Disordered" evidence="1">
    <location>
        <begin position="391"/>
        <end position="430"/>
    </location>
</feature>
<organism evidence="2 3">
    <name type="scientific">Ursus maritimus</name>
    <name type="common">Polar bear</name>
    <name type="synonym">Thalarctos maritimus</name>
    <dbReference type="NCBI Taxonomy" id="29073"/>
    <lineage>
        <taxon>Eukaryota</taxon>
        <taxon>Metazoa</taxon>
        <taxon>Chordata</taxon>
        <taxon>Craniata</taxon>
        <taxon>Vertebrata</taxon>
        <taxon>Euteleostomi</taxon>
        <taxon>Mammalia</taxon>
        <taxon>Eutheria</taxon>
        <taxon>Laurasiatheria</taxon>
        <taxon>Carnivora</taxon>
        <taxon>Caniformia</taxon>
        <taxon>Ursidae</taxon>
        <taxon>Ursus</taxon>
    </lineage>
</organism>
<dbReference type="GeneID" id="103669897"/>